<protein>
    <submittedName>
        <fullName evidence="2">Uncharacterized protein</fullName>
    </submittedName>
</protein>
<evidence type="ECO:0000313" key="3">
    <source>
        <dbReference type="Proteomes" id="UP001152747"/>
    </source>
</evidence>
<sequence>MTSLQIFLALFFLFKNFCNSQSPAFTCPNNANALVSNSGSNVFCTSLGTSSDCPTSSTCVTASNSASVLICCSQSTTITPICPNNALAQTSTTNSNGFVECTISNPITCSTGFQCLTSSNIPTVAICCSTTTSTSTCPTDFTPVVGSTGTTITCNPSSSGCPSGSTCLQSTQTSSFICCRSSNSNRICSNNQNALVTNGAIELCTTPGTACSLTGYTCQLSILLASYVCCGFGDSTTTGVQCLDNRPTYQEREGITYTCEINSATTGCPSGYDCAASDDPFIDVCCLTGSTPIPENLACPTGWNPYRNEVDNSIRTCSAVLDTSCPVGFSCAPSSTSQISFLCCRLATSLVCINGNTLLVNGAPKLCQPGSISQCPFNYSCQQSINPTVTVCCSS</sequence>
<proteinExistence type="predicted"/>
<dbReference type="InterPro" id="IPR028150">
    <property type="entry name" value="Lustrin_cystein"/>
</dbReference>
<evidence type="ECO:0000256" key="1">
    <source>
        <dbReference type="SAM" id="SignalP"/>
    </source>
</evidence>
<dbReference type="PANTHER" id="PTHR46339">
    <property type="entry name" value="PROTEIN CBG15282-RELATED"/>
    <property type="match status" value="1"/>
</dbReference>
<dbReference type="PANTHER" id="PTHR46339:SF15">
    <property type="entry name" value="CC DOMAIN-CONTAINING PROTEIN"/>
    <property type="match status" value="1"/>
</dbReference>
<dbReference type="Proteomes" id="UP001152747">
    <property type="component" value="Unassembled WGS sequence"/>
</dbReference>
<evidence type="ECO:0000313" key="2">
    <source>
        <dbReference type="EMBL" id="CAI5442107.1"/>
    </source>
</evidence>
<dbReference type="AlphaFoldDB" id="A0A9P1IF72"/>
<comment type="caution">
    <text evidence="2">The sequence shown here is derived from an EMBL/GenBank/DDBJ whole genome shotgun (WGS) entry which is preliminary data.</text>
</comment>
<dbReference type="InterPro" id="IPR053014">
    <property type="entry name" value="Cuticle_assoc_divergent"/>
</dbReference>
<dbReference type="EMBL" id="CANHGI010000002">
    <property type="protein sequence ID" value="CAI5442107.1"/>
    <property type="molecule type" value="Genomic_DNA"/>
</dbReference>
<feature type="signal peptide" evidence="1">
    <location>
        <begin position="1"/>
        <end position="20"/>
    </location>
</feature>
<gene>
    <name evidence="2" type="ORF">CAMP_LOCUS4744</name>
</gene>
<name>A0A9P1IF72_9PELO</name>
<accession>A0A9P1IF72</accession>
<dbReference type="SMART" id="SM00289">
    <property type="entry name" value="WR1"/>
    <property type="match status" value="7"/>
</dbReference>
<keyword evidence="1" id="KW-0732">Signal</keyword>
<feature type="chain" id="PRO_5040244366" evidence="1">
    <location>
        <begin position="21"/>
        <end position="395"/>
    </location>
</feature>
<dbReference type="InterPro" id="IPR006150">
    <property type="entry name" value="Cys_repeat_1"/>
</dbReference>
<dbReference type="OrthoDB" id="5776602at2759"/>
<organism evidence="2 3">
    <name type="scientific">Caenorhabditis angaria</name>
    <dbReference type="NCBI Taxonomy" id="860376"/>
    <lineage>
        <taxon>Eukaryota</taxon>
        <taxon>Metazoa</taxon>
        <taxon>Ecdysozoa</taxon>
        <taxon>Nematoda</taxon>
        <taxon>Chromadorea</taxon>
        <taxon>Rhabditida</taxon>
        <taxon>Rhabditina</taxon>
        <taxon>Rhabditomorpha</taxon>
        <taxon>Rhabditoidea</taxon>
        <taxon>Rhabditidae</taxon>
        <taxon>Peloderinae</taxon>
        <taxon>Caenorhabditis</taxon>
    </lineage>
</organism>
<reference evidence="2" key="1">
    <citation type="submission" date="2022-11" db="EMBL/GenBank/DDBJ databases">
        <authorList>
            <person name="Kikuchi T."/>
        </authorList>
    </citation>
    <scope>NUCLEOTIDE SEQUENCE</scope>
    <source>
        <strain evidence="2">PS1010</strain>
    </source>
</reference>
<keyword evidence="3" id="KW-1185">Reference proteome</keyword>
<dbReference type="Pfam" id="PF14625">
    <property type="entry name" value="Lustrin_cystein"/>
    <property type="match status" value="6"/>
</dbReference>